<dbReference type="HAMAP" id="MF_01479">
    <property type="entry name" value="WhiB"/>
    <property type="match status" value="1"/>
</dbReference>
<dbReference type="GO" id="GO:0045892">
    <property type="term" value="P:negative regulation of DNA-templated transcription"/>
    <property type="evidence" value="ECO:0007669"/>
    <property type="project" value="TreeGrafter"/>
</dbReference>
<dbReference type="GO" id="GO:0051539">
    <property type="term" value="F:4 iron, 4 sulfur cluster binding"/>
    <property type="evidence" value="ECO:0007669"/>
    <property type="project" value="UniProtKB-UniRule"/>
</dbReference>
<feature type="binding site" evidence="11">
    <location>
        <position position="28"/>
    </location>
    <ligand>
        <name>[4Fe-4S] cluster</name>
        <dbReference type="ChEBI" id="CHEBI:49883"/>
    </ligand>
</feature>
<dbReference type="PANTHER" id="PTHR38839">
    <property type="entry name" value="TRANSCRIPTIONAL REGULATOR WHID-RELATED"/>
    <property type="match status" value="1"/>
</dbReference>
<evidence type="ECO:0000313" key="15">
    <source>
        <dbReference type="Proteomes" id="UP000552836"/>
    </source>
</evidence>
<dbReference type="EMBL" id="JAAMPA010000004">
    <property type="protein sequence ID" value="NIH70230.1"/>
    <property type="molecule type" value="Genomic_DNA"/>
</dbReference>
<reference evidence="14 15" key="3">
    <citation type="submission" date="2020-02" db="EMBL/GenBank/DDBJ databases">
        <title>Sequencing the genomes of 1000 actinobacteria strains.</title>
        <authorList>
            <person name="Klenk H.-P."/>
        </authorList>
    </citation>
    <scope>NUCLEOTIDE SEQUENCE [LARGE SCALE GENOMIC DNA]</scope>
    <source>
        <strain evidence="14 15">DSM 45201</strain>
    </source>
</reference>
<keyword evidence="8 11" id="KW-0238">DNA-binding</keyword>
<gene>
    <name evidence="11" type="primary">whiB</name>
    <name evidence="14" type="ORF">FB380_004740</name>
    <name evidence="13" type="ORF">GCM10011589_47660</name>
</gene>
<accession>A0A846M719</accession>
<keyword evidence="3 11" id="KW-0004">4Fe-4S</keyword>
<evidence type="ECO:0000313" key="13">
    <source>
        <dbReference type="EMBL" id="GGL85729.1"/>
    </source>
</evidence>
<dbReference type="Proteomes" id="UP000552836">
    <property type="component" value="Unassembled WGS sequence"/>
</dbReference>
<evidence type="ECO:0000256" key="7">
    <source>
        <dbReference type="ARBA" id="ARBA00023015"/>
    </source>
</evidence>
<dbReference type="EMBL" id="BMMI01000018">
    <property type="protein sequence ID" value="GGL85729.1"/>
    <property type="molecule type" value="Genomic_DNA"/>
</dbReference>
<comment type="similarity">
    <text evidence="2 11">Belongs to the WhiB family.</text>
</comment>
<dbReference type="GO" id="GO:0035731">
    <property type="term" value="F:dinitrosyl-iron complex binding"/>
    <property type="evidence" value="ECO:0007669"/>
    <property type="project" value="UniProtKB-UniRule"/>
</dbReference>
<dbReference type="InterPro" id="IPR003482">
    <property type="entry name" value="Whib"/>
</dbReference>
<dbReference type="GO" id="GO:0046872">
    <property type="term" value="F:metal ion binding"/>
    <property type="evidence" value="ECO:0007669"/>
    <property type="project" value="UniProtKB-KW"/>
</dbReference>
<evidence type="ECO:0000256" key="4">
    <source>
        <dbReference type="ARBA" id="ARBA00022723"/>
    </source>
</evidence>
<evidence type="ECO:0000256" key="2">
    <source>
        <dbReference type="ARBA" id="ARBA00006597"/>
    </source>
</evidence>
<feature type="binding site" evidence="11">
    <location>
        <position position="60"/>
    </location>
    <ligand>
        <name>[4Fe-4S] cluster</name>
        <dbReference type="ChEBI" id="CHEBI:49883"/>
    </ligand>
</feature>
<reference evidence="13" key="4">
    <citation type="submission" date="2024-05" db="EMBL/GenBank/DDBJ databases">
        <authorList>
            <person name="Sun Q."/>
            <person name="Zhou Y."/>
        </authorList>
    </citation>
    <scope>NUCLEOTIDE SEQUENCE</scope>
    <source>
        <strain evidence="13">CGMCC 4.5581</strain>
    </source>
</reference>
<evidence type="ECO:0000256" key="10">
    <source>
        <dbReference type="ARBA" id="ARBA00023163"/>
    </source>
</evidence>
<keyword evidence="11" id="KW-0963">Cytoplasm</keyword>
<dbReference type="PROSITE" id="PS51674">
    <property type="entry name" value="4FE4S_WBL"/>
    <property type="match status" value="1"/>
</dbReference>
<dbReference type="Pfam" id="PF02467">
    <property type="entry name" value="Whib"/>
    <property type="match status" value="1"/>
</dbReference>
<evidence type="ECO:0000256" key="8">
    <source>
        <dbReference type="ARBA" id="ARBA00023125"/>
    </source>
</evidence>
<feature type="binding site" evidence="11">
    <location>
        <position position="51"/>
    </location>
    <ligand>
        <name>[4Fe-4S] cluster</name>
        <dbReference type="ChEBI" id="CHEBI:49883"/>
    </ligand>
</feature>
<comment type="caution">
    <text evidence="14">The sequence shown here is derived from an EMBL/GenBank/DDBJ whole genome shotgun (WGS) entry which is preliminary data.</text>
</comment>
<sequence length="93" mass="10410">MPASSPNSDHRGTAALESTWDWRDEALCAETDPEAFFPEKGGSTREAKELCIECAVQHQCLTYALAHDERFGVWGGLSERERRRLAFRTAQPG</sequence>
<keyword evidence="7 11" id="KW-0805">Transcription regulation</keyword>
<dbReference type="GO" id="GO:0005737">
    <property type="term" value="C:cytoplasm"/>
    <property type="evidence" value="ECO:0007669"/>
    <property type="project" value="UniProtKB-SubCell"/>
</dbReference>
<reference evidence="16" key="2">
    <citation type="journal article" date="2019" name="Int. J. Syst. Evol. Microbiol.">
        <title>The Global Catalogue of Microorganisms (GCM) 10K type strain sequencing project: providing services to taxonomists for standard genome sequencing and annotation.</title>
        <authorList>
            <consortium name="The Broad Institute Genomics Platform"/>
            <consortium name="The Broad Institute Genome Sequencing Center for Infectious Disease"/>
            <person name="Wu L."/>
            <person name="Ma J."/>
        </authorList>
    </citation>
    <scope>NUCLEOTIDE SEQUENCE [LARGE SCALE GENOMIC DNA]</scope>
    <source>
        <strain evidence="16">CGMCC 4.5581</strain>
    </source>
</reference>
<reference evidence="13" key="1">
    <citation type="journal article" date="2014" name="Int. J. Syst. Evol. Microbiol.">
        <title>Complete genome of a new Firmicutes species belonging to the dominant human colonic microbiota ('Ruminococcus bicirculans') reveals two chromosomes and a selective capacity to utilize plant glucans.</title>
        <authorList>
            <consortium name="NISC Comparative Sequencing Program"/>
            <person name="Wegmann U."/>
            <person name="Louis P."/>
            <person name="Goesmann A."/>
            <person name="Henrissat B."/>
            <person name="Duncan S.H."/>
            <person name="Flint H.J."/>
        </authorList>
    </citation>
    <scope>NUCLEOTIDE SEQUENCE</scope>
    <source>
        <strain evidence="13">CGMCC 4.5581</strain>
    </source>
</reference>
<evidence type="ECO:0000256" key="11">
    <source>
        <dbReference type="HAMAP-Rule" id="MF_01479"/>
    </source>
</evidence>
<comment type="subcellular location">
    <subcellularLocation>
        <location evidence="1 11">Cytoplasm</location>
    </subcellularLocation>
</comment>
<dbReference type="RefSeq" id="WP_166757781.1">
    <property type="nucleotide sequence ID" value="NZ_BAABJU010000059.1"/>
</dbReference>
<keyword evidence="6 11" id="KW-0411">Iron-sulfur</keyword>
<evidence type="ECO:0000256" key="6">
    <source>
        <dbReference type="ARBA" id="ARBA00023014"/>
    </source>
</evidence>
<dbReference type="GO" id="GO:0045454">
    <property type="term" value="P:cell redox homeostasis"/>
    <property type="evidence" value="ECO:0007669"/>
    <property type="project" value="TreeGrafter"/>
</dbReference>
<feature type="domain" description="4Fe-4S Wbl-type" evidence="12">
    <location>
        <begin position="27"/>
        <end position="84"/>
    </location>
</feature>
<comment type="PTM">
    <text evidence="11">Upon Fe-S cluster removal intramolecular disulfide bonds are formed.</text>
</comment>
<comment type="PTM">
    <text evidence="11">The Fe-S cluster can be nitrosylated by nitric oxide (NO).</text>
</comment>
<feature type="binding site" evidence="11">
    <location>
        <position position="54"/>
    </location>
    <ligand>
        <name>[4Fe-4S] cluster</name>
        <dbReference type="ChEBI" id="CHEBI:49883"/>
    </ligand>
</feature>
<dbReference type="InterPro" id="IPR034768">
    <property type="entry name" value="4FE4S_WBL"/>
</dbReference>
<dbReference type="AlphaFoldDB" id="A0A846M719"/>
<dbReference type="Proteomes" id="UP000648663">
    <property type="component" value="Unassembled WGS sequence"/>
</dbReference>
<evidence type="ECO:0000256" key="9">
    <source>
        <dbReference type="ARBA" id="ARBA00023157"/>
    </source>
</evidence>
<name>A0A846M719_9ACTN</name>
<dbReference type="GO" id="GO:0003677">
    <property type="term" value="F:DNA binding"/>
    <property type="evidence" value="ECO:0007669"/>
    <property type="project" value="UniProtKB-UniRule"/>
</dbReference>
<keyword evidence="9 11" id="KW-1015">Disulfide bond</keyword>
<dbReference type="PANTHER" id="PTHR38839:SF4">
    <property type="entry name" value="TRANSCRIPTIONAL REGULATOR WHIB"/>
    <property type="match status" value="1"/>
</dbReference>
<evidence type="ECO:0000313" key="14">
    <source>
        <dbReference type="EMBL" id="NIH70230.1"/>
    </source>
</evidence>
<organism evidence="14 15">
    <name type="scientific">Modestobacter marinus</name>
    <dbReference type="NCBI Taxonomy" id="477641"/>
    <lineage>
        <taxon>Bacteria</taxon>
        <taxon>Bacillati</taxon>
        <taxon>Actinomycetota</taxon>
        <taxon>Actinomycetes</taxon>
        <taxon>Geodermatophilales</taxon>
        <taxon>Geodermatophilaceae</taxon>
        <taxon>Modestobacter</taxon>
    </lineage>
</organism>
<protein>
    <recommendedName>
        <fullName evidence="11">Transcriptional regulator WhiB</fullName>
    </recommendedName>
</protein>
<evidence type="ECO:0000256" key="5">
    <source>
        <dbReference type="ARBA" id="ARBA00023004"/>
    </source>
</evidence>
<evidence type="ECO:0000313" key="16">
    <source>
        <dbReference type="Proteomes" id="UP000648663"/>
    </source>
</evidence>
<comment type="function">
    <text evidence="11">Acts as a transcriptional regulator. Probably redox-responsive. The apo- but not holo-form probably binds DNA.</text>
</comment>
<evidence type="ECO:0000256" key="3">
    <source>
        <dbReference type="ARBA" id="ARBA00022485"/>
    </source>
</evidence>
<keyword evidence="5 11" id="KW-0408">Iron</keyword>
<dbReference type="GO" id="GO:0047134">
    <property type="term" value="F:protein-disulfide reductase [NAD(P)H] activity"/>
    <property type="evidence" value="ECO:0007669"/>
    <property type="project" value="TreeGrafter"/>
</dbReference>
<evidence type="ECO:0000256" key="1">
    <source>
        <dbReference type="ARBA" id="ARBA00004496"/>
    </source>
</evidence>
<keyword evidence="4 11" id="KW-0479">Metal-binding</keyword>
<keyword evidence="10 11" id="KW-0804">Transcription</keyword>
<keyword evidence="16" id="KW-1185">Reference proteome</keyword>
<proteinExistence type="inferred from homology"/>
<evidence type="ECO:0000259" key="12">
    <source>
        <dbReference type="PROSITE" id="PS51674"/>
    </source>
</evidence>
<comment type="cofactor">
    <cofactor evidence="11">
        <name>[4Fe-4S] cluster</name>
        <dbReference type="ChEBI" id="CHEBI:49883"/>
    </cofactor>
    <text evidence="11">Binds 1 [4Fe-4S] cluster per subunit. Following nitrosylation of the [4Fe-4S] cluster binds 1 [4Fe-8(NO)] cluster per subunit.</text>
</comment>